<dbReference type="Gene3D" id="1.10.3300.10">
    <property type="entry name" value="Jann2411-like domain"/>
    <property type="match status" value="1"/>
</dbReference>
<name>A0A1Z4EIJ0_9MYCO</name>
<dbReference type="InterPro" id="IPR010852">
    <property type="entry name" value="ABATE"/>
</dbReference>
<evidence type="ECO:0000313" key="2">
    <source>
        <dbReference type="Proteomes" id="UP000217736"/>
    </source>
</evidence>
<dbReference type="InterPro" id="IPR023286">
    <property type="entry name" value="ABATE_dom_sf"/>
</dbReference>
<dbReference type="RefSeq" id="WP_096440192.1">
    <property type="nucleotide sequence ID" value="NZ_AP018164.1"/>
</dbReference>
<organism evidence="1 2">
    <name type="scientific">Mycobacterium shigaense</name>
    <dbReference type="NCBI Taxonomy" id="722731"/>
    <lineage>
        <taxon>Bacteria</taxon>
        <taxon>Bacillati</taxon>
        <taxon>Actinomycetota</taxon>
        <taxon>Actinomycetes</taxon>
        <taxon>Mycobacteriales</taxon>
        <taxon>Mycobacteriaceae</taxon>
        <taxon>Mycobacterium</taxon>
        <taxon>Mycobacterium simiae complex</taxon>
    </lineage>
</organism>
<dbReference type="SUPFAM" id="SSF160904">
    <property type="entry name" value="Jann2411-like"/>
    <property type="match status" value="1"/>
</dbReference>
<dbReference type="KEGG" id="mshg:MSG_02649"/>
<dbReference type="PANTHER" id="PTHR35525">
    <property type="entry name" value="BLL6575 PROTEIN"/>
    <property type="match status" value="1"/>
</dbReference>
<protein>
    <submittedName>
        <fullName evidence="1">Uncharacterized protein</fullName>
    </submittedName>
</protein>
<sequence length="183" mass="20039">MAFTYVSGRLCLDFLGTFKCRGGAEAEELLSSPERLSQWAVQAGLVDEAFRVTDDDLAAAIAVREAGYRIAIARIEQHHLPAADVELINQRAAQPRLTPRLLRTGSVRREGTASQLLASVAADLVDLLAGHDIGNVKRCAHEGCTRLYVDSSRGHNRHWCGMSTCGNKAKVQAFRARRRVLAN</sequence>
<keyword evidence="2" id="KW-1185">Reference proteome</keyword>
<gene>
    <name evidence="1" type="ORF">MSG_02649</name>
</gene>
<evidence type="ECO:0000313" key="1">
    <source>
        <dbReference type="EMBL" id="BAX92793.1"/>
    </source>
</evidence>
<dbReference type="InterPro" id="IPR021005">
    <property type="entry name" value="Znf_CGNR"/>
</dbReference>
<dbReference type="OrthoDB" id="123307at2"/>
<dbReference type="Pfam" id="PF11706">
    <property type="entry name" value="zf-CGNR"/>
    <property type="match status" value="1"/>
</dbReference>
<dbReference type="PANTHER" id="PTHR35525:SF3">
    <property type="entry name" value="BLL6575 PROTEIN"/>
    <property type="match status" value="1"/>
</dbReference>
<accession>A0A1Z4EIJ0</accession>
<reference evidence="2" key="1">
    <citation type="submission" date="2017-06" db="EMBL/GenBank/DDBJ databases">
        <title>Complete Genome Sequence of Mycobacterium shigaense.</title>
        <authorList>
            <person name="Fukano H."/>
            <person name="Yoshida M."/>
            <person name="Kazumi Y."/>
            <person name="Ogura Y."/>
            <person name="Mitarai S."/>
            <person name="Hayashi T."/>
            <person name="Hoshino Y."/>
        </authorList>
    </citation>
    <scope>NUCLEOTIDE SEQUENCE [LARGE SCALE GENOMIC DNA]</scope>
    <source>
        <strain evidence="2">UN-152</strain>
    </source>
</reference>
<dbReference type="AlphaFoldDB" id="A0A1Z4EIJ0"/>
<dbReference type="Proteomes" id="UP000217736">
    <property type="component" value="Chromosome"/>
</dbReference>
<proteinExistence type="predicted"/>
<dbReference type="Pfam" id="PF07336">
    <property type="entry name" value="ABATE"/>
    <property type="match status" value="1"/>
</dbReference>
<dbReference type="EMBL" id="AP018164">
    <property type="protein sequence ID" value="BAX92793.1"/>
    <property type="molecule type" value="Genomic_DNA"/>
</dbReference>